<dbReference type="AlphaFoldDB" id="A0A921UNC8"/>
<reference evidence="2" key="2">
    <citation type="submission" date="2020-10" db="EMBL/GenBank/DDBJ databases">
        <authorList>
            <person name="Cooper E.A."/>
            <person name="Brenton Z.W."/>
            <person name="Flinn B.S."/>
            <person name="Jenkins J."/>
            <person name="Shu S."/>
            <person name="Flowers D."/>
            <person name="Luo F."/>
            <person name="Wang Y."/>
            <person name="Xia P."/>
            <person name="Barry K."/>
            <person name="Daum C."/>
            <person name="Lipzen A."/>
            <person name="Yoshinaga Y."/>
            <person name="Schmutz J."/>
            <person name="Saski C."/>
            <person name="Vermerris W."/>
            <person name="Kresovich S."/>
        </authorList>
    </citation>
    <scope>NUCLEOTIDE SEQUENCE</scope>
</reference>
<gene>
    <name evidence="2" type="ORF">BDA96_03G005000</name>
</gene>
<reference evidence="2" key="1">
    <citation type="journal article" date="2019" name="BMC Genomics">
        <title>A new reference genome for Sorghum bicolor reveals high levels of sequence similarity between sweet and grain genotypes: implications for the genetics of sugar metabolism.</title>
        <authorList>
            <person name="Cooper E.A."/>
            <person name="Brenton Z.W."/>
            <person name="Flinn B.S."/>
            <person name="Jenkins J."/>
            <person name="Shu S."/>
            <person name="Flowers D."/>
            <person name="Luo F."/>
            <person name="Wang Y."/>
            <person name="Xia P."/>
            <person name="Barry K."/>
            <person name="Daum C."/>
            <person name="Lipzen A."/>
            <person name="Yoshinaga Y."/>
            <person name="Schmutz J."/>
            <person name="Saski C."/>
            <person name="Vermerris W."/>
            <person name="Kresovich S."/>
        </authorList>
    </citation>
    <scope>NUCLEOTIDE SEQUENCE</scope>
</reference>
<accession>A0A921UNC8</accession>
<dbReference type="EMBL" id="CM027682">
    <property type="protein sequence ID" value="KAG0535736.1"/>
    <property type="molecule type" value="Genomic_DNA"/>
</dbReference>
<name>A0A921UNC8_SORBI</name>
<evidence type="ECO:0000313" key="3">
    <source>
        <dbReference type="Proteomes" id="UP000807115"/>
    </source>
</evidence>
<dbReference type="Proteomes" id="UP000807115">
    <property type="component" value="Chromosome 3"/>
</dbReference>
<organism evidence="2 3">
    <name type="scientific">Sorghum bicolor</name>
    <name type="common">Sorghum</name>
    <name type="synonym">Sorghum vulgare</name>
    <dbReference type="NCBI Taxonomy" id="4558"/>
    <lineage>
        <taxon>Eukaryota</taxon>
        <taxon>Viridiplantae</taxon>
        <taxon>Streptophyta</taxon>
        <taxon>Embryophyta</taxon>
        <taxon>Tracheophyta</taxon>
        <taxon>Spermatophyta</taxon>
        <taxon>Magnoliopsida</taxon>
        <taxon>Liliopsida</taxon>
        <taxon>Poales</taxon>
        <taxon>Poaceae</taxon>
        <taxon>PACMAD clade</taxon>
        <taxon>Panicoideae</taxon>
        <taxon>Andropogonodae</taxon>
        <taxon>Andropogoneae</taxon>
        <taxon>Sorghinae</taxon>
        <taxon>Sorghum</taxon>
    </lineage>
</organism>
<sequence>MAAAAASVWLQLQVPPHRLHSPPVLSLPSNHSSSHACPPVYKYKKHAAPGRGNLLLCRASGASSSSVVTKEQEGAASDPSSEEGYSEPQIYSYKDDPNFRRSLLLAQLNHGMKRWFASYQESAIYIYSAAFMLLLDSRYII</sequence>
<proteinExistence type="predicted"/>
<evidence type="ECO:0000256" key="1">
    <source>
        <dbReference type="SAM" id="MobiDB-lite"/>
    </source>
</evidence>
<protein>
    <submittedName>
        <fullName evidence="2">Uncharacterized protein</fullName>
    </submittedName>
</protein>
<comment type="caution">
    <text evidence="2">The sequence shown here is derived from an EMBL/GenBank/DDBJ whole genome shotgun (WGS) entry which is preliminary data.</text>
</comment>
<feature type="region of interest" description="Disordered" evidence="1">
    <location>
        <begin position="64"/>
        <end position="88"/>
    </location>
</feature>
<evidence type="ECO:0000313" key="2">
    <source>
        <dbReference type="EMBL" id="KAG0535736.1"/>
    </source>
</evidence>